<feature type="domain" description="Nudix hydrolase" evidence="5">
    <location>
        <begin position="1"/>
        <end position="132"/>
    </location>
</feature>
<gene>
    <name evidence="6" type="ORF">FB382_002049</name>
</gene>
<dbReference type="InterPro" id="IPR000086">
    <property type="entry name" value="NUDIX_hydrolase_dom"/>
</dbReference>
<dbReference type="SUPFAM" id="SSF55811">
    <property type="entry name" value="Nudix"/>
    <property type="match status" value="1"/>
</dbReference>
<evidence type="ECO:0000256" key="2">
    <source>
        <dbReference type="ARBA" id="ARBA00005582"/>
    </source>
</evidence>
<dbReference type="Proteomes" id="UP000580910">
    <property type="component" value="Unassembled WGS sequence"/>
</dbReference>
<dbReference type="PROSITE" id="PS51462">
    <property type="entry name" value="NUDIX"/>
    <property type="match status" value="1"/>
</dbReference>
<evidence type="ECO:0000256" key="1">
    <source>
        <dbReference type="ARBA" id="ARBA00001946"/>
    </source>
</evidence>
<dbReference type="AlphaFoldDB" id="A0A7W3P9P8"/>
<protein>
    <submittedName>
        <fullName evidence="6">8-oxo-dGTP pyrophosphatase MutT (NUDIX family)</fullName>
    </submittedName>
</protein>
<keyword evidence="3 4" id="KW-0378">Hydrolase</keyword>
<dbReference type="Gene3D" id="3.90.79.10">
    <property type="entry name" value="Nucleoside Triphosphate Pyrophosphohydrolase"/>
    <property type="match status" value="1"/>
</dbReference>
<dbReference type="PANTHER" id="PTHR43046:SF14">
    <property type="entry name" value="MUTT_NUDIX FAMILY PROTEIN"/>
    <property type="match status" value="1"/>
</dbReference>
<sequence>MHRFSSIALVDQRGWILLQERDEHPLIDPEKWGFPGGGVEEGESYEEAAYRELAEETGVKLTDGLELFDRVTFYSESCGGFDEFELWTAPTTLTDAEIECNEGRQIVFVDPHEAVNLPLTTAAGMVLPHFLTSSRYAAITRKRA</sequence>
<name>A0A7W3P9P8_9ACTN</name>
<dbReference type="RefSeq" id="WP_182538895.1">
    <property type="nucleotide sequence ID" value="NZ_JACGXA010000001.1"/>
</dbReference>
<dbReference type="InterPro" id="IPR015797">
    <property type="entry name" value="NUDIX_hydrolase-like_dom_sf"/>
</dbReference>
<evidence type="ECO:0000256" key="3">
    <source>
        <dbReference type="ARBA" id="ARBA00022801"/>
    </source>
</evidence>
<comment type="similarity">
    <text evidence="2 4">Belongs to the Nudix hydrolase family.</text>
</comment>
<comment type="caution">
    <text evidence="6">The sequence shown here is derived from an EMBL/GenBank/DDBJ whole genome shotgun (WGS) entry which is preliminary data.</text>
</comment>
<dbReference type="PROSITE" id="PS00893">
    <property type="entry name" value="NUDIX_BOX"/>
    <property type="match status" value="1"/>
</dbReference>
<organism evidence="6 7">
    <name type="scientific">Nocardioides ginsengisegetis</name>
    <dbReference type="NCBI Taxonomy" id="661491"/>
    <lineage>
        <taxon>Bacteria</taxon>
        <taxon>Bacillati</taxon>
        <taxon>Actinomycetota</taxon>
        <taxon>Actinomycetes</taxon>
        <taxon>Propionibacteriales</taxon>
        <taxon>Nocardioidaceae</taxon>
        <taxon>Nocardioides</taxon>
    </lineage>
</organism>
<proteinExistence type="inferred from homology"/>
<dbReference type="InterPro" id="IPR020476">
    <property type="entry name" value="Nudix_hydrolase"/>
</dbReference>
<accession>A0A7W3P9P8</accession>
<keyword evidence="7" id="KW-1185">Reference proteome</keyword>
<comment type="cofactor">
    <cofactor evidence="1">
        <name>Mg(2+)</name>
        <dbReference type="ChEBI" id="CHEBI:18420"/>
    </cofactor>
</comment>
<evidence type="ECO:0000313" key="7">
    <source>
        <dbReference type="Proteomes" id="UP000580910"/>
    </source>
</evidence>
<reference evidence="6 7" key="1">
    <citation type="submission" date="2020-07" db="EMBL/GenBank/DDBJ databases">
        <title>Sequencing the genomes of 1000 actinobacteria strains.</title>
        <authorList>
            <person name="Klenk H.-P."/>
        </authorList>
    </citation>
    <scope>NUCLEOTIDE SEQUENCE [LARGE SCALE GENOMIC DNA]</scope>
    <source>
        <strain evidence="6 7">DSM 21349</strain>
    </source>
</reference>
<dbReference type="Pfam" id="PF00293">
    <property type="entry name" value="NUDIX"/>
    <property type="match status" value="1"/>
</dbReference>
<dbReference type="PRINTS" id="PR00502">
    <property type="entry name" value="NUDIXFAMILY"/>
</dbReference>
<evidence type="ECO:0000256" key="4">
    <source>
        <dbReference type="RuleBase" id="RU003476"/>
    </source>
</evidence>
<dbReference type="InterPro" id="IPR020084">
    <property type="entry name" value="NUDIX_hydrolase_CS"/>
</dbReference>
<dbReference type="PANTHER" id="PTHR43046">
    <property type="entry name" value="GDP-MANNOSE MANNOSYL HYDROLASE"/>
    <property type="match status" value="1"/>
</dbReference>
<evidence type="ECO:0000259" key="5">
    <source>
        <dbReference type="PROSITE" id="PS51462"/>
    </source>
</evidence>
<evidence type="ECO:0000313" key="6">
    <source>
        <dbReference type="EMBL" id="MBA8803758.1"/>
    </source>
</evidence>
<dbReference type="EMBL" id="JACGXA010000001">
    <property type="protein sequence ID" value="MBA8803758.1"/>
    <property type="molecule type" value="Genomic_DNA"/>
</dbReference>
<dbReference type="GO" id="GO:0016787">
    <property type="term" value="F:hydrolase activity"/>
    <property type="evidence" value="ECO:0007669"/>
    <property type="project" value="UniProtKB-KW"/>
</dbReference>